<accession>A0ACD5UZE2</accession>
<evidence type="ECO:0000313" key="1">
    <source>
        <dbReference type="EnsemblPlants" id="AVESA.00010b.r2.2DG0347140.1.CDS.1"/>
    </source>
</evidence>
<proteinExistence type="predicted"/>
<reference evidence="1" key="1">
    <citation type="submission" date="2021-05" db="EMBL/GenBank/DDBJ databases">
        <authorList>
            <person name="Scholz U."/>
            <person name="Mascher M."/>
            <person name="Fiebig A."/>
        </authorList>
    </citation>
    <scope>NUCLEOTIDE SEQUENCE [LARGE SCALE GENOMIC DNA]</scope>
</reference>
<sequence length="187" mass="22855">MDPQSIQRIKKRKARDEDELMFFVFPALYVHLSTVEKNIRHPSFLYGKRRVREILGGHIKNCLVAFRMEPHIFMWLANYLRDEGLILDSRLKVEEKLAFFLYMISHNSFYEDLQLEFKHSGWSFSKYIKQFFDIIPILTRQFVRRRHINEPHPKIAMDNRFFPYFQVTIFLDPSRFHFFSFTYPSRF</sequence>
<reference evidence="1" key="2">
    <citation type="submission" date="2025-09" db="UniProtKB">
        <authorList>
            <consortium name="EnsemblPlants"/>
        </authorList>
    </citation>
    <scope>IDENTIFICATION</scope>
</reference>
<name>A0ACD5UZE2_AVESA</name>
<dbReference type="Proteomes" id="UP001732700">
    <property type="component" value="Chromosome 2D"/>
</dbReference>
<dbReference type="EnsemblPlants" id="AVESA.00010b.r2.2DG0347140.1">
    <property type="protein sequence ID" value="AVESA.00010b.r2.2DG0347140.1.CDS.1"/>
    <property type="gene ID" value="AVESA.00010b.r2.2DG0347140"/>
</dbReference>
<organism evidence="1 2">
    <name type="scientific">Avena sativa</name>
    <name type="common">Oat</name>
    <dbReference type="NCBI Taxonomy" id="4498"/>
    <lineage>
        <taxon>Eukaryota</taxon>
        <taxon>Viridiplantae</taxon>
        <taxon>Streptophyta</taxon>
        <taxon>Embryophyta</taxon>
        <taxon>Tracheophyta</taxon>
        <taxon>Spermatophyta</taxon>
        <taxon>Magnoliopsida</taxon>
        <taxon>Liliopsida</taxon>
        <taxon>Poales</taxon>
        <taxon>Poaceae</taxon>
        <taxon>BOP clade</taxon>
        <taxon>Pooideae</taxon>
        <taxon>Poodae</taxon>
        <taxon>Poeae</taxon>
        <taxon>Poeae Chloroplast Group 1 (Aveneae type)</taxon>
        <taxon>Aveninae</taxon>
        <taxon>Avena</taxon>
    </lineage>
</organism>
<evidence type="ECO:0000313" key="2">
    <source>
        <dbReference type="Proteomes" id="UP001732700"/>
    </source>
</evidence>
<protein>
    <submittedName>
        <fullName evidence="1">Uncharacterized protein</fullName>
    </submittedName>
</protein>
<keyword evidence="2" id="KW-1185">Reference proteome</keyword>